<dbReference type="AlphaFoldDB" id="A0A512B707"/>
<dbReference type="Pfam" id="PF11160">
    <property type="entry name" value="Hva1_TUDOR"/>
    <property type="match status" value="1"/>
</dbReference>
<sequence length="72" mass="8192">MKKGDKVHWNWGKSQAEGKIVEKSEKTIKKKIKGTEVKRKGSKEEPSYVIKQENGNEVVKSESELTMGSKEE</sequence>
<feature type="domain" description="Hypervirulence associated protein TUDOR" evidence="1">
    <location>
        <begin position="4"/>
        <end position="65"/>
    </location>
</feature>
<accession>A0A512B707</accession>
<organism evidence="2 3">
    <name type="scientific">Segetibacter aerophilus</name>
    <dbReference type="NCBI Taxonomy" id="670293"/>
    <lineage>
        <taxon>Bacteria</taxon>
        <taxon>Pseudomonadati</taxon>
        <taxon>Bacteroidota</taxon>
        <taxon>Chitinophagia</taxon>
        <taxon>Chitinophagales</taxon>
        <taxon>Chitinophagaceae</taxon>
        <taxon>Segetibacter</taxon>
    </lineage>
</organism>
<dbReference type="Proteomes" id="UP000321513">
    <property type="component" value="Unassembled WGS sequence"/>
</dbReference>
<dbReference type="OrthoDB" id="283968at2"/>
<dbReference type="RefSeq" id="WP_147201687.1">
    <property type="nucleotide sequence ID" value="NZ_BJYT01000001.1"/>
</dbReference>
<keyword evidence="3" id="KW-1185">Reference proteome</keyword>
<dbReference type="InterPro" id="IPR021331">
    <property type="entry name" value="Hva1_TUDOR"/>
</dbReference>
<dbReference type="EMBL" id="BJYT01000001">
    <property type="protein sequence ID" value="GEO07728.1"/>
    <property type="molecule type" value="Genomic_DNA"/>
</dbReference>
<evidence type="ECO:0000313" key="2">
    <source>
        <dbReference type="EMBL" id="GEO07728.1"/>
    </source>
</evidence>
<name>A0A512B707_9BACT</name>
<evidence type="ECO:0000313" key="3">
    <source>
        <dbReference type="Proteomes" id="UP000321513"/>
    </source>
</evidence>
<proteinExistence type="predicted"/>
<protein>
    <recommendedName>
        <fullName evidence="1">Hypervirulence associated protein TUDOR domain-containing protein</fullName>
    </recommendedName>
</protein>
<reference evidence="2 3" key="1">
    <citation type="submission" date="2019-07" db="EMBL/GenBank/DDBJ databases">
        <title>Whole genome shotgun sequence of Segetibacter aerophilus NBRC 106135.</title>
        <authorList>
            <person name="Hosoyama A."/>
            <person name="Uohara A."/>
            <person name="Ohji S."/>
            <person name="Ichikawa N."/>
        </authorList>
    </citation>
    <scope>NUCLEOTIDE SEQUENCE [LARGE SCALE GENOMIC DNA]</scope>
    <source>
        <strain evidence="2 3">NBRC 106135</strain>
    </source>
</reference>
<gene>
    <name evidence="2" type="ORF">SAE01_02240</name>
</gene>
<evidence type="ECO:0000259" key="1">
    <source>
        <dbReference type="Pfam" id="PF11160"/>
    </source>
</evidence>
<comment type="caution">
    <text evidence="2">The sequence shown here is derived from an EMBL/GenBank/DDBJ whole genome shotgun (WGS) entry which is preliminary data.</text>
</comment>